<evidence type="ECO:0000256" key="3">
    <source>
        <dbReference type="ARBA" id="ARBA00023118"/>
    </source>
</evidence>
<evidence type="ECO:0000313" key="5">
    <source>
        <dbReference type="EMBL" id="MBB5431283.1"/>
    </source>
</evidence>
<accession>A0A7W8QK46</accession>
<keyword evidence="3" id="KW-0051">Antiviral defense</keyword>
<sequence length="251" mass="26971">MTEPSARHPSRLRIRVRTSADSLPWRRLLKSGRGLIYDALARSAPDLATRLHDHGWRDTRMVPFGYGPPVFPSAAKRRGVYPAGGPGYFDVTSPVPEILEAAAKGFADQSIIDWGGTALHVEGFEAVAPPDFSEGRALMRTAVPVVMKGSGLGPDGKRTTRQAWLLPSDQEFAACFTGNLRRKATALGLPDDVKLEDLPWTGSRRTFAVGKGAIPGALLEAQLSGAPETLQAIWSWGLGQNNTTGFGQVVA</sequence>
<evidence type="ECO:0000256" key="2">
    <source>
        <dbReference type="ARBA" id="ARBA00022884"/>
    </source>
</evidence>
<feature type="domain" description="CRISPR associated protein Cas6 C-terminal" evidence="4">
    <location>
        <begin position="129"/>
        <end position="249"/>
    </location>
</feature>
<comment type="caution">
    <text evidence="5">The sequence shown here is derived from an EMBL/GenBank/DDBJ whole genome shotgun (WGS) entry which is preliminary data.</text>
</comment>
<dbReference type="InterPro" id="IPR045747">
    <property type="entry name" value="CRISPR-assoc_prot_Cas6_N_sf"/>
</dbReference>
<name>A0A7W8QK46_9ACTN</name>
<dbReference type="RefSeq" id="WP_221331482.1">
    <property type="nucleotide sequence ID" value="NZ_BAAAJD010000007.1"/>
</dbReference>
<dbReference type="GO" id="GO:0051607">
    <property type="term" value="P:defense response to virus"/>
    <property type="evidence" value="ECO:0007669"/>
    <property type="project" value="UniProtKB-KW"/>
</dbReference>
<evidence type="ECO:0000259" key="4">
    <source>
        <dbReference type="Pfam" id="PF01881"/>
    </source>
</evidence>
<keyword evidence="2" id="KW-0694">RNA-binding</keyword>
<keyword evidence="6" id="KW-1185">Reference proteome</keyword>
<dbReference type="Pfam" id="PF01881">
    <property type="entry name" value="Cas_Cas6_C"/>
    <property type="match status" value="1"/>
</dbReference>
<dbReference type="Proteomes" id="UP000572635">
    <property type="component" value="Unassembled WGS sequence"/>
</dbReference>
<reference evidence="5 6" key="1">
    <citation type="submission" date="2020-08" db="EMBL/GenBank/DDBJ databases">
        <title>Sequencing the genomes of 1000 actinobacteria strains.</title>
        <authorList>
            <person name="Klenk H.-P."/>
        </authorList>
    </citation>
    <scope>NUCLEOTIDE SEQUENCE [LARGE SCALE GENOMIC DNA]</scope>
    <source>
        <strain evidence="5 6">DSM 44551</strain>
    </source>
</reference>
<dbReference type="InterPro" id="IPR049435">
    <property type="entry name" value="Cas_Cas6_C"/>
</dbReference>
<proteinExistence type="inferred from homology"/>
<dbReference type="GO" id="GO:0003723">
    <property type="term" value="F:RNA binding"/>
    <property type="evidence" value="ECO:0007669"/>
    <property type="project" value="UniProtKB-KW"/>
</dbReference>
<dbReference type="PANTHER" id="PTHR36984:SF1">
    <property type="entry name" value="CRISPR-ASSOCIATED ENDORIBONUCLEASE CAS6 1"/>
    <property type="match status" value="1"/>
</dbReference>
<dbReference type="AlphaFoldDB" id="A0A7W8QK46"/>
<organism evidence="5 6">
    <name type="scientific">Nocardiopsis composta</name>
    <dbReference type="NCBI Taxonomy" id="157465"/>
    <lineage>
        <taxon>Bacteria</taxon>
        <taxon>Bacillati</taxon>
        <taxon>Actinomycetota</taxon>
        <taxon>Actinomycetes</taxon>
        <taxon>Streptosporangiales</taxon>
        <taxon>Nocardiopsidaceae</taxon>
        <taxon>Nocardiopsis</taxon>
    </lineage>
</organism>
<dbReference type="PANTHER" id="PTHR36984">
    <property type="entry name" value="CRISPR-ASSOCIATED ENDORIBONUCLEASE CAS6 1"/>
    <property type="match status" value="1"/>
</dbReference>
<comment type="similarity">
    <text evidence="1">Belongs to the CRISPR-associated protein Cas6/Cse3/CasE family.</text>
</comment>
<dbReference type="Gene3D" id="3.30.70.1890">
    <property type="match status" value="1"/>
</dbReference>
<protein>
    <submittedName>
        <fullName evidence="5">CRISPR-associated endoribonuclease Cas6</fullName>
        <ecNumber evidence="5">3.1.-.-</ecNumber>
    </submittedName>
</protein>
<evidence type="ECO:0000256" key="1">
    <source>
        <dbReference type="ARBA" id="ARBA00005937"/>
    </source>
</evidence>
<dbReference type="InterPro" id="IPR010156">
    <property type="entry name" value="CRISPR-assoc_prot_Cas6"/>
</dbReference>
<dbReference type="EMBL" id="JACHDB010000001">
    <property type="protein sequence ID" value="MBB5431283.1"/>
    <property type="molecule type" value="Genomic_DNA"/>
</dbReference>
<dbReference type="EC" id="3.1.-.-" evidence="5"/>
<dbReference type="Gene3D" id="3.30.70.1900">
    <property type="match status" value="1"/>
</dbReference>
<dbReference type="GO" id="GO:0016788">
    <property type="term" value="F:hydrolase activity, acting on ester bonds"/>
    <property type="evidence" value="ECO:0007669"/>
    <property type="project" value="InterPro"/>
</dbReference>
<gene>
    <name evidence="5" type="ORF">HDA36_001367</name>
</gene>
<evidence type="ECO:0000313" key="6">
    <source>
        <dbReference type="Proteomes" id="UP000572635"/>
    </source>
</evidence>
<keyword evidence="5" id="KW-0378">Hydrolase</keyword>